<keyword evidence="4" id="KW-1185">Reference proteome</keyword>
<evidence type="ECO:0000256" key="1">
    <source>
        <dbReference type="SAM" id="Phobius"/>
    </source>
</evidence>
<keyword evidence="1" id="KW-1133">Transmembrane helix</keyword>
<evidence type="ECO:0000259" key="2">
    <source>
        <dbReference type="Pfam" id="PF08291"/>
    </source>
</evidence>
<keyword evidence="1" id="KW-0472">Membrane</keyword>
<dbReference type="OrthoDB" id="500593at2"/>
<dbReference type="SUPFAM" id="SSF55166">
    <property type="entry name" value="Hedgehog/DD-peptidase"/>
    <property type="match status" value="1"/>
</dbReference>
<dbReference type="InterPro" id="IPR009045">
    <property type="entry name" value="Zn_M74/Hedgehog-like"/>
</dbReference>
<dbReference type="RefSeq" id="WP_091387697.1">
    <property type="nucleotide sequence ID" value="NZ_FNQO01000002.1"/>
</dbReference>
<reference evidence="4" key="1">
    <citation type="submission" date="2016-10" db="EMBL/GenBank/DDBJ databases">
        <authorList>
            <person name="Varghese N."/>
            <person name="Submissions S."/>
        </authorList>
    </citation>
    <scope>NUCLEOTIDE SEQUENCE [LARGE SCALE GENOMIC DNA]</scope>
    <source>
        <strain evidence="4">CGMCC 1.10657</strain>
    </source>
</reference>
<dbReference type="EMBL" id="FNQO01000002">
    <property type="protein sequence ID" value="SEA14490.1"/>
    <property type="molecule type" value="Genomic_DNA"/>
</dbReference>
<dbReference type="Pfam" id="PF08291">
    <property type="entry name" value="Peptidase_M15_3"/>
    <property type="match status" value="1"/>
</dbReference>
<dbReference type="Proteomes" id="UP000198658">
    <property type="component" value="Unassembled WGS sequence"/>
</dbReference>
<organism evidence="3 4">
    <name type="scientific">Microbulbifer marinus</name>
    <dbReference type="NCBI Taxonomy" id="658218"/>
    <lineage>
        <taxon>Bacteria</taxon>
        <taxon>Pseudomonadati</taxon>
        <taxon>Pseudomonadota</taxon>
        <taxon>Gammaproteobacteria</taxon>
        <taxon>Cellvibrionales</taxon>
        <taxon>Microbulbiferaceae</taxon>
        <taxon>Microbulbifer</taxon>
    </lineage>
</organism>
<dbReference type="InterPro" id="IPR013230">
    <property type="entry name" value="Peptidase_M15A_C"/>
</dbReference>
<evidence type="ECO:0000313" key="3">
    <source>
        <dbReference type="EMBL" id="SEA14490.1"/>
    </source>
</evidence>
<sequence>MDIHESEDHQFIDIHIERRRVIWISALVLAAIIALLVLTMDKVRELGERIVTPRELVPAKRIPKGIEIPDVYDVKGYAAASPKAFEDFLAKRDFREIFARLQHFLYINKVDGVVPSYQLLRQGSDWQTVEEPPFALPPEDSWETMVNTLRLLQQEIVPRIGPVTVLSGWRTDKYNAKAGGSKRSKHMHFCGLDVVPERDFTREELLPILRDIHRKHGKRWNMGLGIYRGVRFHVDTCGYRRW</sequence>
<name>A0A1H3YSV5_9GAMM</name>
<dbReference type="AlphaFoldDB" id="A0A1H3YSV5"/>
<gene>
    <name evidence="3" type="ORF">SAMN05216562_1957</name>
</gene>
<dbReference type="STRING" id="658218.SAMN05216562_1957"/>
<keyword evidence="1" id="KW-0812">Transmembrane</keyword>
<accession>A0A1H3YSV5</accession>
<evidence type="ECO:0000313" key="4">
    <source>
        <dbReference type="Proteomes" id="UP000198658"/>
    </source>
</evidence>
<feature type="transmembrane region" description="Helical" evidence="1">
    <location>
        <begin position="21"/>
        <end position="40"/>
    </location>
</feature>
<dbReference type="Gene3D" id="3.30.1380.10">
    <property type="match status" value="1"/>
</dbReference>
<proteinExistence type="predicted"/>
<feature type="domain" description="Peptidase M15A C-terminal" evidence="2">
    <location>
        <begin position="162"/>
        <end position="212"/>
    </location>
</feature>
<protein>
    <submittedName>
        <fullName evidence="3">Peptidase M15</fullName>
    </submittedName>
</protein>